<keyword evidence="2" id="KW-1185">Reference proteome</keyword>
<proteinExistence type="predicted"/>
<evidence type="ECO:0000313" key="1">
    <source>
        <dbReference type="EMBL" id="KAL2040241.1"/>
    </source>
</evidence>
<accession>A0ABR4A4G0</accession>
<dbReference type="Proteomes" id="UP001590950">
    <property type="component" value="Unassembled WGS sequence"/>
</dbReference>
<protein>
    <submittedName>
        <fullName evidence="1">Uncharacterized protein</fullName>
    </submittedName>
</protein>
<evidence type="ECO:0000313" key="2">
    <source>
        <dbReference type="Proteomes" id="UP001590950"/>
    </source>
</evidence>
<name>A0ABR4A4G0_9LECA</name>
<organism evidence="1 2">
    <name type="scientific">Stereocaulon virgatum</name>
    <dbReference type="NCBI Taxonomy" id="373712"/>
    <lineage>
        <taxon>Eukaryota</taxon>
        <taxon>Fungi</taxon>
        <taxon>Dikarya</taxon>
        <taxon>Ascomycota</taxon>
        <taxon>Pezizomycotina</taxon>
        <taxon>Lecanoromycetes</taxon>
        <taxon>OSLEUM clade</taxon>
        <taxon>Lecanoromycetidae</taxon>
        <taxon>Lecanorales</taxon>
        <taxon>Lecanorineae</taxon>
        <taxon>Stereocaulaceae</taxon>
        <taxon>Stereocaulon</taxon>
    </lineage>
</organism>
<comment type="caution">
    <text evidence="1">The sequence shown here is derived from an EMBL/GenBank/DDBJ whole genome shotgun (WGS) entry which is preliminary data.</text>
</comment>
<gene>
    <name evidence="1" type="ORF">N7G274_007144</name>
</gene>
<sequence>MASAYVELDPFAEFNEAQEFLNASSFLFQLFDTLPGVYIQYLYMADQQLASMRQWGICRTEPVAATMSPADLAGQEISQVIPTQRIARCHDPLACNGIIFRCMLQLVSLQAPAR</sequence>
<dbReference type="EMBL" id="JBEFKJ010000022">
    <property type="protein sequence ID" value="KAL2040241.1"/>
    <property type="molecule type" value="Genomic_DNA"/>
</dbReference>
<reference evidence="1 2" key="1">
    <citation type="submission" date="2024-09" db="EMBL/GenBank/DDBJ databases">
        <title>Rethinking Asexuality: The Enigmatic Case of Functional Sexual Genes in Lepraria (Stereocaulaceae).</title>
        <authorList>
            <person name="Doellman M."/>
            <person name="Sun Y."/>
            <person name="Barcenas-Pena A."/>
            <person name="Lumbsch H.T."/>
            <person name="Grewe F."/>
        </authorList>
    </citation>
    <scope>NUCLEOTIDE SEQUENCE [LARGE SCALE GENOMIC DNA]</scope>
    <source>
        <strain evidence="1 2">Mercado 3170</strain>
    </source>
</reference>